<evidence type="ECO:0000256" key="3">
    <source>
        <dbReference type="RuleBase" id="RU362026"/>
    </source>
</evidence>
<protein>
    <recommendedName>
        <fullName evidence="3">Methyltransferase</fullName>
        <ecNumber evidence="3">2.1.1.-</ecNumber>
    </recommendedName>
</protein>
<dbReference type="AlphaFoldDB" id="A0A402CW24"/>
<dbReference type="InterPro" id="IPR029063">
    <property type="entry name" value="SAM-dependent_MTases_sf"/>
</dbReference>
<dbReference type="KEGG" id="ccot:CCAX7_60490"/>
<evidence type="ECO:0000259" key="5">
    <source>
        <dbReference type="Pfam" id="PF04326"/>
    </source>
</evidence>
<dbReference type="Proteomes" id="UP000287394">
    <property type="component" value="Chromosome"/>
</dbReference>
<dbReference type="Pfam" id="PF04326">
    <property type="entry name" value="SLFN_AlbA_2"/>
    <property type="match status" value="1"/>
</dbReference>
<sequence length="258" mass="28986">MSTDENDVIVDPFCGTGAALIAAHSLNRRWFGCDISPHAILTTAEELKKLSNVLPTQYNIVDQADMEQCACVSLMSYKKLYLGFADSKARELIHGGESGWCEFKAVLRGRPEANDGYDLQHSCLKTVAAFLNSDGGTLLIGVHDDKTVLGVRVEEFGGRDSFERHFWGLLHEALGKTASNDIKTYFEEICNKPIYVVECGRSEVPVYLKYKRRSDKGKEEEFYVRTGPRTESLSISEAIQYIIKHFDIAKQDFQRATL</sequence>
<dbReference type="Pfam" id="PF01555">
    <property type="entry name" value="N6_N4_Mtase"/>
    <property type="match status" value="1"/>
</dbReference>
<dbReference type="GO" id="GO:0003677">
    <property type="term" value="F:DNA binding"/>
    <property type="evidence" value="ECO:0007669"/>
    <property type="project" value="InterPro"/>
</dbReference>
<dbReference type="GO" id="GO:0032259">
    <property type="term" value="P:methylation"/>
    <property type="evidence" value="ECO:0007669"/>
    <property type="project" value="UniProtKB-KW"/>
</dbReference>
<dbReference type="InterPro" id="IPR038461">
    <property type="entry name" value="Schlafen_AlbA_2_dom_sf"/>
</dbReference>
<dbReference type="GO" id="GO:0008170">
    <property type="term" value="F:N-methyltransferase activity"/>
    <property type="evidence" value="ECO:0007669"/>
    <property type="project" value="InterPro"/>
</dbReference>
<proteinExistence type="inferred from homology"/>
<evidence type="ECO:0000259" key="4">
    <source>
        <dbReference type="Pfam" id="PF01555"/>
    </source>
</evidence>
<keyword evidence="1" id="KW-0489">Methyltransferase</keyword>
<evidence type="ECO:0000313" key="7">
    <source>
        <dbReference type="Proteomes" id="UP000287394"/>
    </source>
</evidence>
<dbReference type="SUPFAM" id="SSF53335">
    <property type="entry name" value="S-adenosyl-L-methionine-dependent methyltransferases"/>
    <property type="match status" value="1"/>
</dbReference>
<reference evidence="6 7" key="1">
    <citation type="journal article" date="2019" name="Int. J. Syst. Evol. Microbiol.">
        <title>Capsulimonas corticalis gen. nov., sp. nov., an aerobic capsulated bacterium, of a novel bacterial order, Capsulimonadales ord. nov., of the class Armatimonadia of the phylum Armatimonadetes.</title>
        <authorList>
            <person name="Li J."/>
            <person name="Kudo C."/>
            <person name="Tonouchi A."/>
        </authorList>
    </citation>
    <scope>NUCLEOTIDE SEQUENCE [LARGE SCALE GENOMIC DNA]</scope>
    <source>
        <strain evidence="6 7">AX-7</strain>
    </source>
</reference>
<evidence type="ECO:0000256" key="1">
    <source>
        <dbReference type="ARBA" id="ARBA00022603"/>
    </source>
</evidence>
<dbReference type="InterPro" id="IPR002941">
    <property type="entry name" value="DNA_methylase_N4/N6"/>
</dbReference>
<dbReference type="PRINTS" id="PR00508">
    <property type="entry name" value="S21N4MTFRASE"/>
</dbReference>
<gene>
    <name evidence="6" type="ORF">CCAX7_60490</name>
</gene>
<keyword evidence="7" id="KW-1185">Reference proteome</keyword>
<evidence type="ECO:0000256" key="2">
    <source>
        <dbReference type="ARBA" id="ARBA00022679"/>
    </source>
</evidence>
<dbReference type="InterPro" id="IPR007421">
    <property type="entry name" value="Schlafen_AlbA_2_dom"/>
</dbReference>
<organism evidence="6 7">
    <name type="scientific">Capsulimonas corticalis</name>
    <dbReference type="NCBI Taxonomy" id="2219043"/>
    <lineage>
        <taxon>Bacteria</taxon>
        <taxon>Bacillati</taxon>
        <taxon>Armatimonadota</taxon>
        <taxon>Armatimonadia</taxon>
        <taxon>Capsulimonadales</taxon>
        <taxon>Capsulimonadaceae</taxon>
        <taxon>Capsulimonas</taxon>
    </lineage>
</organism>
<dbReference type="EMBL" id="AP025739">
    <property type="protein sequence ID" value="BDI33998.1"/>
    <property type="molecule type" value="Genomic_DNA"/>
</dbReference>
<feature type="domain" description="DNA methylase N-4/N-6" evidence="4">
    <location>
        <begin position="1"/>
        <end position="41"/>
    </location>
</feature>
<comment type="similarity">
    <text evidence="3">Belongs to the N(4)/N(6)-methyltransferase family.</text>
</comment>
<name>A0A402CW24_9BACT</name>
<evidence type="ECO:0000313" key="6">
    <source>
        <dbReference type="EMBL" id="BDI33998.1"/>
    </source>
</evidence>
<dbReference type="Gene3D" id="3.40.50.150">
    <property type="entry name" value="Vaccinia Virus protein VP39"/>
    <property type="match status" value="1"/>
</dbReference>
<accession>A0A402CW24</accession>
<keyword evidence="2" id="KW-0808">Transferase</keyword>
<dbReference type="InterPro" id="IPR001091">
    <property type="entry name" value="RM_Methyltransferase"/>
</dbReference>
<dbReference type="Gene3D" id="3.30.950.30">
    <property type="entry name" value="Schlafen, AAA domain"/>
    <property type="match status" value="1"/>
</dbReference>
<dbReference type="EC" id="2.1.1.-" evidence="3"/>
<feature type="domain" description="Schlafen AlbA-2" evidence="5">
    <location>
        <begin position="97"/>
        <end position="233"/>
    </location>
</feature>